<keyword evidence="5" id="KW-0233">DNA recombination</keyword>
<dbReference type="RefSeq" id="WP_089159927.1">
    <property type="nucleotide sequence ID" value="NZ_MTHB01000042.1"/>
</dbReference>
<dbReference type="PANTHER" id="PTHR35604">
    <property type="entry name" value="TRANSPOSASE INSH FOR INSERTION SEQUENCE ELEMENT IS5A-RELATED"/>
    <property type="match status" value="1"/>
</dbReference>
<evidence type="ECO:0000256" key="1">
    <source>
        <dbReference type="ARBA" id="ARBA00003544"/>
    </source>
</evidence>
<dbReference type="GO" id="GO:0006313">
    <property type="term" value="P:DNA transposition"/>
    <property type="evidence" value="ECO:0007669"/>
    <property type="project" value="InterPro"/>
</dbReference>
<feature type="domain" description="Transposase InsH N-terminal" evidence="7">
    <location>
        <begin position="14"/>
        <end position="110"/>
    </location>
</feature>
<dbReference type="InterPro" id="IPR008490">
    <property type="entry name" value="Transposase_InsH_N"/>
</dbReference>
<dbReference type="InterPro" id="IPR047959">
    <property type="entry name" value="Transpos_IS5"/>
</dbReference>
<comment type="function">
    <text evidence="1">Involved in the transposition of the insertion sequence IS5.</text>
</comment>
<feature type="domain" description="Transposase IS4-like" evidence="6">
    <location>
        <begin position="138"/>
        <end position="310"/>
    </location>
</feature>
<keyword evidence="3" id="KW-0815">Transposition</keyword>
<evidence type="ECO:0000256" key="3">
    <source>
        <dbReference type="ARBA" id="ARBA00022578"/>
    </source>
</evidence>
<evidence type="ECO:0000313" key="8">
    <source>
        <dbReference type="EMBL" id="OXC79346.1"/>
    </source>
</evidence>
<evidence type="ECO:0000259" key="6">
    <source>
        <dbReference type="Pfam" id="PF01609"/>
    </source>
</evidence>
<sequence>MRQISFSSAEHKGKKRVTRREKFLGEMEQVVPWSRLLGALEPYYPKGTRGRPPIGLERMLRLYFVQQWYALSDEGLEDAVSDSAAVRQFVGIDLGHEEAPDATTVLKFRRLLEAHKLTAVLLEEINAHLRERGLMMREGTMVDATLINAPTSTKNRDKARDPEMHQTKKRNQWYHGMKAHVGVDAESGLVHSTHYTAANESDVAHTHEVLHGQESHVFLDAGYTGVHKREEIVKAQGDGAIKTQVQWSVAMKRAKLKGMAEGPLKQLTQALEKVKAQIRARVEHPFHVVKNLFNQKKARYRGLAKNGAQYDALFALGNLVIAKKALLQSMENSVCEAA</sequence>
<evidence type="ECO:0000256" key="2">
    <source>
        <dbReference type="ARBA" id="ARBA00010075"/>
    </source>
</evidence>
<dbReference type="InterPro" id="IPR002559">
    <property type="entry name" value="Transposase_11"/>
</dbReference>
<comment type="similarity">
    <text evidence="2">Belongs to the transposase 11 family.</text>
</comment>
<protein>
    <submittedName>
        <fullName evidence="8">Mobile element protein</fullName>
    </submittedName>
</protein>
<evidence type="ECO:0000313" key="9">
    <source>
        <dbReference type="Proteomes" id="UP000214720"/>
    </source>
</evidence>
<dbReference type="Pfam" id="PF05598">
    <property type="entry name" value="DUF772"/>
    <property type="match status" value="1"/>
</dbReference>
<proteinExistence type="inferred from homology"/>
<gene>
    <name evidence="8" type="ORF">BSU04_07450</name>
</gene>
<dbReference type="Proteomes" id="UP000214720">
    <property type="component" value="Unassembled WGS sequence"/>
</dbReference>
<evidence type="ECO:0000256" key="4">
    <source>
        <dbReference type="ARBA" id="ARBA00023125"/>
    </source>
</evidence>
<keyword evidence="4" id="KW-0238">DNA-binding</keyword>
<dbReference type="Pfam" id="PF01609">
    <property type="entry name" value="DDE_Tnp_1"/>
    <property type="match status" value="1"/>
</dbReference>
<dbReference type="EMBL" id="MTHB01000042">
    <property type="protein sequence ID" value="OXC79346.1"/>
    <property type="molecule type" value="Genomic_DNA"/>
</dbReference>
<dbReference type="AlphaFoldDB" id="A0A226X7A3"/>
<dbReference type="PANTHER" id="PTHR35604:SF2">
    <property type="entry name" value="TRANSPOSASE INSH FOR INSERTION SEQUENCE ELEMENT IS5A-RELATED"/>
    <property type="match status" value="1"/>
</dbReference>
<evidence type="ECO:0000259" key="7">
    <source>
        <dbReference type="Pfam" id="PF05598"/>
    </source>
</evidence>
<reference evidence="9" key="1">
    <citation type="submission" date="2017-01" db="EMBL/GenBank/DDBJ databases">
        <title>Genome Analysis of Deinococcus marmoris KOPRI26562.</title>
        <authorList>
            <person name="Kim J.H."/>
            <person name="Oh H.-M."/>
        </authorList>
    </citation>
    <scope>NUCLEOTIDE SEQUENCE [LARGE SCALE GENOMIC DNA]</scope>
    <source>
        <strain evidence="9">PAMC 26633</strain>
    </source>
</reference>
<dbReference type="NCBIfam" id="NF033581">
    <property type="entry name" value="transpos_IS5_4"/>
    <property type="match status" value="1"/>
</dbReference>
<evidence type="ECO:0000256" key="5">
    <source>
        <dbReference type="ARBA" id="ARBA00023172"/>
    </source>
</evidence>
<comment type="caution">
    <text evidence="8">The sequence shown here is derived from an EMBL/GenBank/DDBJ whole genome shotgun (WGS) entry which is preliminary data.</text>
</comment>
<dbReference type="GO" id="GO:0004803">
    <property type="term" value="F:transposase activity"/>
    <property type="evidence" value="ECO:0007669"/>
    <property type="project" value="InterPro"/>
</dbReference>
<name>A0A226X7A3_CABSO</name>
<organism evidence="8 9">
    <name type="scientific">Caballeronia sordidicola</name>
    <name type="common">Burkholderia sordidicola</name>
    <dbReference type="NCBI Taxonomy" id="196367"/>
    <lineage>
        <taxon>Bacteria</taxon>
        <taxon>Pseudomonadati</taxon>
        <taxon>Pseudomonadota</taxon>
        <taxon>Betaproteobacteria</taxon>
        <taxon>Burkholderiales</taxon>
        <taxon>Burkholderiaceae</taxon>
        <taxon>Caballeronia</taxon>
    </lineage>
</organism>
<dbReference type="OrthoDB" id="9774608at2"/>
<accession>A0A226X7A3</accession>
<dbReference type="GO" id="GO:0003677">
    <property type="term" value="F:DNA binding"/>
    <property type="evidence" value="ECO:0007669"/>
    <property type="project" value="UniProtKB-KW"/>
</dbReference>